<evidence type="ECO:0000256" key="1">
    <source>
        <dbReference type="SAM" id="SignalP"/>
    </source>
</evidence>
<keyword evidence="3" id="KW-1185">Reference proteome</keyword>
<organism evidence="2 3">
    <name type="scientific">Paramecium sonneborni</name>
    <dbReference type="NCBI Taxonomy" id="65129"/>
    <lineage>
        <taxon>Eukaryota</taxon>
        <taxon>Sar</taxon>
        <taxon>Alveolata</taxon>
        <taxon>Ciliophora</taxon>
        <taxon>Intramacronucleata</taxon>
        <taxon>Oligohymenophorea</taxon>
        <taxon>Peniculida</taxon>
        <taxon>Parameciidae</taxon>
        <taxon>Paramecium</taxon>
    </lineage>
</organism>
<dbReference type="OrthoDB" id="293972at2759"/>
<feature type="signal peptide" evidence="1">
    <location>
        <begin position="1"/>
        <end position="21"/>
    </location>
</feature>
<proteinExistence type="predicted"/>
<evidence type="ECO:0000313" key="2">
    <source>
        <dbReference type="EMBL" id="CAD8096542.1"/>
    </source>
</evidence>
<gene>
    <name evidence="2" type="ORF">PSON_ATCC_30995.1.T0660215</name>
</gene>
<evidence type="ECO:0000313" key="3">
    <source>
        <dbReference type="Proteomes" id="UP000692954"/>
    </source>
</evidence>
<accession>A0A8S1NW16</accession>
<reference evidence="2" key="1">
    <citation type="submission" date="2021-01" db="EMBL/GenBank/DDBJ databases">
        <authorList>
            <consortium name="Genoscope - CEA"/>
            <person name="William W."/>
        </authorList>
    </citation>
    <scope>NUCLEOTIDE SEQUENCE</scope>
</reference>
<protein>
    <submittedName>
        <fullName evidence="2">Uncharacterized protein</fullName>
    </submittedName>
</protein>
<name>A0A8S1NW16_9CILI</name>
<dbReference type="AlphaFoldDB" id="A0A8S1NW16"/>
<feature type="chain" id="PRO_5035933816" evidence="1">
    <location>
        <begin position="22"/>
        <end position="196"/>
    </location>
</feature>
<sequence length="196" mass="22650">MRMTWIIILIFPLIYSQYIEGQRACYLIDNIINNKKERIPLIYNNGWNQELIISTPKGNRPEPQMIMNKQYIEQHLRAFHDGASLIIVTAILDNFGRDYVGTKNGLFVVPQYQMDILLKAANGSLQIIEKNLGVPQGRWLFKRLSRIDIPNPQKFNLRIPSGNEAGINNLWKPGGLLPNGMLEAIIDMIFWSQKIW</sequence>
<keyword evidence="1" id="KW-0732">Signal</keyword>
<comment type="caution">
    <text evidence="2">The sequence shown here is derived from an EMBL/GenBank/DDBJ whole genome shotgun (WGS) entry which is preliminary data.</text>
</comment>
<dbReference type="EMBL" id="CAJJDN010000066">
    <property type="protein sequence ID" value="CAD8096542.1"/>
    <property type="molecule type" value="Genomic_DNA"/>
</dbReference>
<dbReference type="Proteomes" id="UP000692954">
    <property type="component" value="Unassembled WGS sequence"/>
</dbReference>